<dbReference type="Proteomes" id="UP000188879">
    <property type="component" value="Unassembled WGS sequence"/>
</dbReference>
<sequence length="136" mass="15054">MASPEAWLDARSRIEAAQVGVPIEWPNEPFEPPTEGDRLHLVVEMAGHVTEPAEMGQDGVWLEDGTLYMHVLIKAGAGSLRALVLAKHMVGLFRGLPPGPMAYRRASIGAGHRPEKDGEWWCLTASVDWVFQDRTR</sequence>
<dbReference type="Gene3D" id="3.30.2000.20">
    <property type="match status" value="1"/>
</dbReference>
<name>A0A1V2H3F4_9PROT</name>
<comment type="caution">
    <text evidence="1">The sequence shown here is derived from an EMBL/GenBank/DDBJ whole genome shotgun (WGS) entry which is preliminary data.</text>
</comment>
<accession>A0A1V2H3F4</accession>
<proteinExistence type="predicted"/>
<evidence type="ECO:0000313" key="1">
    <source>
        <dbReference type="EMBL" id="ONG53450.1"/>
    </source>
</evidence>
<dbReference type="AlphaFoldDB" id="A0A1V2H3F4"/>
<evidence type="ECO:0008006" key="3">
    <source>
        <dbReference type="Google" id="ProtNLM"/>
    </source>
</evidence>
<gene>
    <name evidence="1" type="ORF">BKE38_12100</name>
</gene>
<dbReference type="OrthoDB" id="7219929at2"/>
<evidence type="ECO:0000313" key="2">
    <source>
        <dbReference type="Proteomes" id="UP000188879"/>
    </source>
</evidence>
<keyword evidence="2" id="KW-1185">Reference proteome</keyword>
<dbReference type="RefSeq" id="WP_076957613.1">
    <property type="nucleotide sequence ID" value="NZ_MLCO01000101.1"/>
</dbReference>
<dbReference type="InterPro" id="IPR025395">
    <property type="entry name" value="Phage_tail_terminator-like"/>
</dbReference>
<dbReference type="Pfam" id="PF13554">
    <property type="entry name" value="Phage_tail_terminator_5"/>
    <property type="match status" value="1"/>
</dbReference>
<dbReference type="EMBL" id="MLCO01000101">
    <property type="protein sequence ID" value="ONG53450.1"/>
    <property type="molecule type" value="Genomic_DNA"/>
</dbReference>
<protein>
    <recommendedName>
        <fullName evidence="3">Tail terminator</fullName>
    </recommendedName>
</protein>
<organism evidence="1 2">
    <name type="scientific">Teichococcus deserti</name>
    <dbReference type="NCBI Taxonomy" id="1817963"/>
    <lineage>
        <taxon>Bacteria</taxon>
        <taxon>Pseudomonadati</taxon>
        <taxon>Pseudomonadota</taxon>
        <taxon>Alphaproteobacteria</taxon>
        <taxon>Acetobacterales</taxon>
        <taxon>Roseomonadaceae</taxon>
        <taxon>Roseomonas</taxon>
    </lineage>
</organism>
<reference evidence="1 2" key="1">
    <citation type="submission" date="2016-10" db="EMBL/GenBank/DDBJ databases">
        <title>Draft Genome sequence of Roseomonas sp. strain M3.</title>
        <authorList>
            <person name="Subhash Y."/>
            <person name="Lee S."/>
        </authorList>
    </citation>
    <scope>NUCLEOTIDE SEQUENCE [LARGE SCALE GENOMIC DNA]</scope>
    <source>
        <strain evidence="1 2">M3</strain>
    </source>
</reference>